<dbReference type="SUPFAM" id="SSF52743">
    <property type="entry name" value="Subtilisin-like"/>
    <property type="match status" value="1"/>
</dbReference>
<organism evidence="3">
    <name type="scientific">marine sediment metagenome</name>
    <dbReference type="NCBI Taxonomy" id="412755"/>
    <lineage>
        <taxon>unclassified sequences</taxon>
        <taxon>metagenomes</taxon>
        <taxon>ecological metagenomes</taxon>
    </lineage>
</organism>
<keyword evidence="1" id="KW-0378">Hydrolase</keyword>
<feature type="transmembrane region" description="Helical" evidence="2">
    <location>
        <begin position="12"/>
        <end position="29"/>
    </location>
</feature>
<dbReference type="AlphaFoldDB" id="X1ISU8"/>
<evidence type="ECO:0000256" key="1">
    <source>
        <dbReference type="ARBA" id="ARBA00022801"/>
    </source>
</evidence>
<dbReference type="GO" id="GO:0006508">
    <property type="term" value="P:proteolysis"/>
    <property type="evidence" value="ECO:0007669"/>
    <property type="project" value="InterPro"/>
</dbReference>
<keyword evidence="2" id="KW-1133">Transmembrane helix</keyword>
<dbReference type="InterPro" id="IPR036852">
    <property type="entry name" value="Peptidase_S8/S53_dom_sf"/>
</dbReference>
<evidence type="ECO:0000256" key="2">
    <source>
        <dbReference type="SAM" id="Phobius"/>
    </source>
</evidence>
<comment type="caution">
    <text evidence="3">The sequence shown here is derived from an EMBL/GenBank/DDBJ whole genome shotgun (WGS) entry which is preliminary data.</text>
</comment>
<dbReference type="GO" id="GO:0004252">
    <property type="term" value="F:serine-type endopeptidase activity"/>
    <property type="evidence" value="ECO:0007669"/>
    <property type="project" value="InterPro"/>
</dbReference>
<evidence type="ECO:0000313" key="3">
    <source>
        <dbReference type="EMBL" id="GAH60598.1"/>
    </source>
</evidence>
<dbReference type="InterPro" id="IPR023827">
    <property type="entry name" value="Peptidase_S8_Asp-AS"/>
</dbReference>
<gene>
    <name evidence="3" type="ORF">S03H2_31086</name>
</gene>
<keyword evidence="2" id="KW-0472">Membrane</keyword>
<keyword evidence="2" id="KW-0812">Transmembrane</keyword>
<dbReference type="PROSITE" id="PS00136">
    <property type="entry name" value="SUBTILASE_ASP"/>
    <property type="match status" value="1"/>
</dbReference>
<sequence length="217" mass="24687">MIMISKRKKAVFVLFNLLVTFFFVNLFYLKLSPYSSSNIEFDYINDNISSSNNFQENIIVYFNKSTYNNSAISKFEEYGGIVKNEWNNLFTSFSGFSGIISTEQNMTLFQNEFPDAQIENNEVLETQMNYASIQTGAINSSWFINGYKGETNCSVAVLDTGINPTHESFPNGYNPSDLSRDIVGWDNLINNNPISDDNGADRYTSFVNETILEEFPP</sequence>
<reference evidence="3" key="1">
    <citation type="journal article" date="2014" name="Front. Microbiol.">
        <title>High frequency of phylogenetically diverse reductive dehalogenase-homologous genes in deep subseafloor sedimentary metagenomes.</title>
        <authorList>
            <person name="Kawai M."/>
            <person name="Futagami T."/>
            <person name="Toyoda A."/>
            <person name="Takaki Y."/>
            <person name="Nishi S."/>
            <person name="Hori S."/>
            <person name="Arai W."/>
            <person name="Tsubouchi T."/>
            <person name="Morono Y."/>
            <person name="Uchiyama I."/>
            <person name="Ito T."/>
            <person name="Fujiyama A."/>
            <person name="Inagaki F."/>
            <person name="Takami H."/>
        </authorList>
    </citation>
    <scope>NUCLEOTIDE SEQUENCE</scope>
    <source>
        <strain evidence="3">Expedition CK06-06</strain>
    </source>
</reference>
<accession>X1ISU8</accession>
<name>X1ISU8_9ZZZZ</name>
<proteinExistence type="predicted"/>
<protein>
    <recommendedName>
        <fullName evidence="4">Inhibitor I9 domain-containing protein</fullName>
    </recommendedName>
</protein>
<dbReference type="Gene3D" id="3.40.50.200">
    <property type="entry name" value="Peptidase S8/S53 domain"/>
    <property type="match status" value="1"/>
</dbReference>
<dbReference type="EMBL" id="BARU01018831">
    <property type="protein sequence ID" value="GAH60598.1"/>
    <property type="molecule type" value="Genomic_DNA"/>
</dbReference>
<evidence type="ECO:0008006" key="4">
    <source>
        <dbReference type="Google" id="ProtNLM"/>
    </source>
</evidence>